<dbReference type="KEGG" id="hsw:Hsw_1604"/>
<dbReference type="HOGENOM" id="CLU_929914_0_0_10"/>
<name>W8EVF1_9BACT</name>
<dbReference type="Proteomes" id="UP000019423">
    <property type="component" value="Chromosome"/>
</dbReference>
<sequence>MMVFTPNPELDLLPPVEQIQAALAAWHPRAKAVAAYVNDLQALATGAYDVTLEGMTVHLPDPFEQFPATRAALQRAQSRAGTYWAGNTLLMRWATEFLQFNSSFSGISTRILAIYGQLGKAPPTVGQRQEILALFTQLITELDKNQQLLVAAAQAYGAALPLLAEDKDSLGAEVAGITAATDSFEKKLLDLILKYTLSPLGPGLARIAGQAGHLQLDQLRRTGAALRQVVAECTQAHQAVAQLTGELATTLGRFRGLADALETAQEAEFTHRLQQMQFNIAQRQWQSVYDAVFKLLTSP</sequence>
<evidence type="ECO:0008006" key="3">
    <source>
        <dbReference type="Google" id="ProtNLM"/>
    </source>
</evidence>
<dbReference type="AlphaFoldDB" id="W8EVF1"/>
<dbReference type="SUPFAM" id="SSF58100">
    <property type="entry name" value="Bacterial hemolysins"/>
    <property type="match status" value="1"/>
</dbReference>
<evidence type="ECO:0000313" key="1">
    <source>
        <dbReference type="EMBL" id="AHJ97199.1"/>
    </source>
</evidence>
<dbReference type="EMBL" id="CP007145">
    <property type="protein sequence ID" value="AHJ97199.1"/>
    <property type="molecule type" value="Genomic_DNA"/>
</dbReference>
<reference evidence="1 2" key="1">
    <citation type="submission" date="2014-01" db="EMBL/GenBank/DDBJ databases">
        <title>Complete genome sequence of ionizing-radiation resistance bacterium Hymenobacter swuensis DY53.</title>
        <authorList>
            <person name="Jung J.-H."/>
            <person name="Jeong S.-W."/>
            <person name="Joe M.-H."/>
            <person name="Cho y.-j."/>
            <person name="Kim M.-K."/>
            <person name="Lim S.-Y."/>
        </authorList>
    </citation>
    <scope>NUCLEOTIDE SEQUENCE [LARGE SCALE GENOMIC DNA]</scope>
    <source>
        <strain evidence="1 2">DY53</strain>
    </source>
</reference>
<keyword evidence="2" id="KW-1185">Reference proteome</keyword>
<accession>W8EVF1</accession>
<protein>
    <recommendedName>
        <fullName evidence="3">HBL/NHE enterotoxin family protein</fullName>
    </recommendedName>
</protein>
<organism evidence="1 2">
    <name type="scientific">Hymenobacter swuensis DY53</name>
    <dbReference type="NCBI Taxonomy" id="1227739"/>
    <lineage>
        <taxon>Bacteria</taxon>
        <taxon>Pseudomonadati</taxon>
        <taxon>Bacteroidota</taxon>
        <taxon>Cytophagia</taxon>
        <taxon>Cytophagales</taxon>
        <taxon>Hymenobacteraceae</taxon>
        <taxon>Hymenobacter</taxon>
    </lineage>
</organism>
<dbReference type="STRING" id="1227739.Hsw_1604"/>
<gene>
    <name evidence="1" type="ORF">Hsw_1604</name>
</gene>
<dbReference type="PATRIC" id="fig|1227739.3.peg.1830"/>
<dbReference type="RefSeq" id="WP_044001706.1">
    <property type="nucleotide sequence ID" value="NZ_CP007145.1"/>
</dbReference>
<evidence type="ECO:0000313" key="2">
    <source>
        <dbReference type="Proteomes" id="UP000019423"/>
    </source>
</evidence>
<proteinExistence type="predicted"/>